<proteinExistence type="predicted"/>
<dbReference type="AlphaFoldDB" id="A0A4R6P3K1"/>
<evidence type="ECO:0008006" key="3">
    <source>
        <dbReference type="Google" id="ProtNLM"/>
    </source>
</evidence>
<evidence type="ECO:0000313" key="1">
    <source>
        <dbReference type="EMBL" id="TDP32141.1"/>
    </source>
</evidence>
<dbReference type="Proteomes" id="UP000295531">
    <property type="component" value="Unassembled WGS sequence"/>
</dbReference>
<feature type="non-terminal residue" evidence="1">
    <location>
        <position position="1"/>
    </location>
</feature>
<name>A0A4R6P3K1_9GAMM</name>
<reference evidence="1 2" key="1">
    <citation type="submission" date="2019-03" db="EMBL/GenBank/DDBJ databases">
        <title>Freshwater and sediment microbial communities from various areas in North America, analyzing microbe dynamics in response to fracking.</title>
        <authorList>
            <person name="Lamendella R."/>
        </authorList>
    </citation>
    <scope>NUCLEOTIDE SEQUENCE [LARGE SCALE GENOMIC DNA]</scope>
    <source>
        <strain evidence="1 2">18_TX</strain>
    </source>
</reference>
<gene>
    <name evidence="1" type="ORF">DEU29_11181</name>
</gene>
<comment type="caution">
    <text evidence="1">The sequence shown here is derived from an EMBL/GenBank/DDBJ whole genome shotgun (WGS) entry which is preliminary data.</text>
</comment>
<dbReference type="RefSeq" id="WP_166635900.1">
    <property type="nucleotide sequence ID" value="NZ_SNXI01000011.1"/>
</dbReference>
<sequence>LCFAHCSVQYQRGFGDLINANRESSLFIQQGRLQPIDYLMSLFKQWPLINDSDNIDHLLPWNIELTP</sequence>
<evidence type="ECO:0000313" key="2">
    <source>
        <dbReference type="Proteomes" id="UP000295531"/>
    </source>
</evidence>
<organism evidence="1 2">
    <name type="scientific">Idiomarina aquatica</name>
    <dbReference type="NCBI Taxonomy" id="1327752"/>
    <lineage>
        <taxon>Bacteria</taxon>
        <taxon>Pseudomonadati</taxon>
        <taxon>Pseudomonadota</taxon>
        <taxon>Gammaproteobacteria</taxon>
        <taxon>Alteromonadales</taxon>
        <taxon>Idiomarinaceae</taxon>
        <taxon>Idiomarina</taxon>
    </lineage>
</organism>
<protein>
    <recommendedName>
        <fullName evidence="3">Transposase IS66-like protein</fullName>
    </recommendedName>
</protein>
<keyword evidence="2" id="KW-1185">Reference proteome</keyword>
<accession>A0A4R6P3K1</accession>
<dbReference type="EMBL" id="SNXI01000011">
    <property type="protein sequence ID" value="TDP32141.1"/>
    <property type="molecule type" value="Genomic_DNA"/>
</dbReference>